<keyword evidence="11" id="KW-1208">Phospholipid metabolism</keyword>
<comment type="cofactor">
    <cofactor evidence="1">
        <name>Mg(2+)</name>
        <dbReference type="ChEBI" id="CHEBI:18420"/>
    </cofactor>
</comment>
<keyword evidence="2" id="KW-0444">Lipid biosynthesis</keyword>
<dbReference type="InterPro" id="IPR016064">
    <property type="entry name" value="NAD/diacylglycerol_kinase_sf"/>
</dbReference>
<dbReference type="PANTHER" id="PTHR12358:SF106">
    <property type="entry name" value="LIPID KINASE YEGS"/>
    <property type="match status" value="1"/>
</dbReference>
<dbReference type="InterPro" id="IPR050187">
    <property type="entry name" value="Lipid_Phosphate_FormReg"/>
</dbReference>
<dbReference type="GO" id="GO:0046872">
    <property type="term" value="F:metal ion binding"/>
    <property type="evidence" value="ECO:0007669"/>
    <property type="project" value="UniProtKB-KW"/>
</dbReference>
<feature type="domain" description="DAGKc" evidence="12">
    <location>
        <begin position="2"/>
        <end position="128"/>
    </location>
</feature>
<dbReference type="InterPro" id="IPR001206">
    <property type="entry name" value="Diacylglycerol_kinase_cat_dom"/>
</dbReference>
<dbReference type="Gene3D" id="3.40.50.10330">
    <property type="entry name" value="Probable inorganic polyphosphate/atp-NAD kinase, domain 1"/>
    <property type="match status" value="1"/>
</dbReference>
<evidence type="ECO:0000313" key="14">
    <source>
        <dbReference type="Proteomes" id="UP000288293"/>
    </source>
</evidence>
<dbReference type="GO" id="GO:0005886">
    <property type="term" value="C:plasma membrane"/>
    <property type="evidence" value="ECO:0007669"/>
    <property type="project" value="TreeGrafter"/>
</dbReference>
<keyword evidence="4" id="KW-0479">Metal-binding</keyword>
<evidence type="ECO:0000313" key="13">
    <source>
        <dbReference type="EMBL" id="RUO25475.1"/>
    </source>
</evidence>
<dbReference type="Pfam" id="PF00781">
    <property type="entry name" value="DAGK_cat"/>
    <property type="match status" value="1"/>
</dbReference>
<dbReference type="InterPro" id="IPR045540">
    <property type="entry name" value="YegS/DAGK_C"/>
</dbReference>
<keyword evidence="9" id="KW-0443">Lipid metabolism</keyword>
<dbReference type="InterPro" id="IPR017438">
    <property type="entry name" value="ATP-NAD_kinase_N"/>
</dbReference>
<protein>
    <recommendedName>
        <fullName evidence="12">DAGKc domain-containing protein</fullName>
    </recommendedName>
</protein>
<evidence type="ECO:0000256" key="11">
    <source>
        <dbReference type="ARBA" id="ARBA00023264"/>
    </source>
</evidence>
<evidence type="ECO:0000256" key="2">
    <source>
        <dbReference type="ARBA" id="ARBA00022516"/>
    </source>
</evidence>
<dbReference type="RefSeq" id="WP_126802176.1">
    <property type="nucleotide sequence ID" value="NZ_PIPL01000001.1"/>
</dbReference>
<evidence type="ECO:0000256" key="10">
    <source>
        <dbReference type="ARBA" id="ARBA00023209"/>
    </source>
</evidence>
<dbReference type="AlphaFoldDB" id="A0A432W5X9"/>
<keyword evidence="3" id="KW-0808">Transferase</keyword>
<keyword evidence="5" id="KW-0547">Nucleotide-binding</keyword>
<dbReference type="NCBIfam" id="TIGR00147">
    <property type="entry name" value="YegS/Rv2252/BmrU family lipid kinase"/>
    <property type="match status" value="1"/>
</dbReference>
<dbReference type="GO" id="GO:0004143">
    <property type="term" value="F:ATP-dependent diacylglycerol kinase activity"/>
    <property type="evidence" value="ECO:0007669"/>
    <property type="project" value="TreeGrafter"/>
</dbReference>
<keyword evidence="8" id="KW-0460">Magnesium</keyword>
<reference evidence="13 14" key="1">
    <citation type="journal article" date="2011" name="Front. Microbiol.">
        <title>Genomic signatures of strain selection and enhancement in Bacillus atrophaeus var. globigii, a historical biowarfare simulant.</title>
        <authorList>
            <person name="Gibbons H.S."/>
            <person name="Broomall S.M."/>
            <person name="McNew L.A."/>
            <person name="Daligault H."/>
            <person name="Chapman C."/>
            <person name="Bruce D."/>
            <person name="Karavis M."/>
            <person name="Krepps M."/>
            <person name="McGregor P.A."/>
            <person name="Hong C."/>
            <person name="Park K.H."/>
            <person name="Akmal A."/>
            <person name="Feldman A."/>
            <person name="Lin J.S."/>
            <person name="Chang W.E."/>
            <person name="Higgs B.W."/>
            <person name="Demirev P."/>
            <person name="Lindquist J."/>
            <person name="Liem A."/>
            <person name="Fochler E."/>
            <person name="Read T.D."/>
            <person name="Tapia R."/>
            <person name="Johnson S."/>
            <person name="Bishop-Lilly K.A."/>
            <person name="Detter C."/>
            <person name="Han C."/>
            <person name="Sozhamannan S."/>
            <person name="Rosenzweig C.N."/>
            <person name="Skowronski E.W."/>
        </authorList>
    </citation>
    <scope>NUCLEOTIDE SEQUENCE [LARGE SCALE GENOMIC DNA]</scope>
    <source>
        <strain evidence="13 14">MLST1</strain>
    </source>
</reference>
<keyword evidence="6" id="KW-0418">Kinase</keyword>
<evidence type="ECO:0000256" key="9">
    <source>
        <dbReference type="ARBA" id="ARBA00023098"/>
    </source>
</evidence>
<organism evidence="13 14">
    <name type="scientific">Aliidiomarina minuta</name>
    <dbReference type="NCBI Taxonomy" id="880057"/>
    <lineage>
        <taxon>Bacteria</taxon>
        <taxon>Pseudomonadati</taxon>
        <taxon>Pseudomonadota</taxon>
        <taxon>Gammaproteobacteria</taxon>
        <taxon>Alteromonadales</taxon>
        <taxon>Idiomarinaceae</taxon>
        <taxon>Aliidiomarina</taxon>
    </lineage>
</organism>
<comment type="caution">
    <text evidence="13">The sequence shown here is derived from an EMBL/GenBank/DDBJ whole genome shotgun (WGS) entry which is preliminary data.</text>
</comment>
<accession>A0A432W5X9</accession>
<evidence type="ECO:0000256" key="7">
    <source>
        <dbReference type="ARBA" id="ARBA00022840"/>
    </source>
</evidence>
<evidence type="ECO:0000256" key="3">
    <source>
        <dbReference type="ARBA" id="ARBA00022679"/>
    </source>
</evidence>
<dbReference type="OrthoDB" id="142078at2"/>
<dbReference type="PROSITE" id="PS50146">
    <property type="entry name" value="DAGK"/>
    <property type="match status" value="1"/>
</dbReference>
<dbReference type="SUPFAM" id="SSF111331">
    <property type="entry name" value="NAD kinase/diacylglycerol kinase-like"/>
    <property type="match status" value="1"/>
</dbReference>
<gene>
    <name evidence="13" type="ORF">CWE09_01690</name>
</gene>
<dbReference type="Proteomes" id="UP000288293">
    <property type="component" value="Unassembled WGS sequence"/>
</dbReference>
<name>A0A432W5X9_9GAMM</name>
<evidence type="ECO:0000259" key="12">
    <source>
        <dbReference type="PROSITE" id="PS50146"/>
    </source>
</evidence>
<evidence type="ECO:0000256" key="6">
    <source>
        <dbReference type="ARBA" id="ARBA00022777"/>
    </source>
</evidence>
<dbReference type="PANTHER" id="PTHR12358">
    <property type="entry name" value="SPHINGOSINE KINASE"/>
    <property type="match status" value="1"/>
</dbReference>
<evidence type="ECO:0000256" key="1">
    <source>
        <dbReference type="ARBA" id="ARBA00001946"/>
    </source>
</evidence>
<proteinExistence type="predicted"/>
<dbReference type="Gene3D" id="2.60.200.40">
    <property type="match status" value="1"/>
</dbReference>
<dbReference type="SMART" id="SM00046">
    <property type="entry name" value="DAGKc"/>
    <property type="match status" value="1"/>
</dbReference>
<evidence type="ECO:0000256" key="5">
    <source>
        <dbReference type="ARBA" id="ARBA00022741"/>
    </source>
</evidence>
<evidence type="ECO:0000256" key="4">
    <source>
        <dbReference type="ARBA" id="ARBA00022723"/>
    </source>
</evidence>
<dbReference type="GO" id="GO:0005524">
    <property type="term" value="F:ATP binding"/>
    <property type="evidence" value="ECO:0007669"/>
    <property type="project" value="UniProtKB-KW"/>
</dbReference>
<sequence length="291" mass="31545">MNSERKIVVLHNPALHLRRQLLFKRLQKKLPKSALIIDSSGDYAADLVHLKEACKDADLLISVGGDGTLNLAVNAIAGTSTVLGVLPAGSGNDFARIWVAGLSTDDRIDTALNGNPMSIDLGKVNERYFLNIAGIGFDAHLIESLRHKTWPRGFSYILKALPLLPLYKAREIAVEDASAKVNSGSSRRSFMLTLGNGRYFGAGLPITPHARVNDGLLAYCHLKEGNRLGTIWRLARMVFQKHLNAVNVQTGQLSEITVTTPGIPIQADGEYLGVTPAQISIQPGALRINKP</sequence>
<keyword evidence="7" id="KW-0067">ATP-binding</keyword>
<dbReference type="GO" id="GO:0008654">
    <property type="term" value="P:phospholipid biosynthetic process"/>
    <property type="evidence" value="ECO:0007669"/>
    <property type="project" value="UniProtKB-KW"/>
</dbReference>
<dbReference type="InterPro" id="IPR005218">
    <property type="entry name" value="Diacylglycerol/lipid_kinase"/>
</dbReference>
<keyword evidence="10" id="KW-0594">Phospholipid biosynthesis</keyword>
<keyword evidence="14" id="KW-1185">Reference proteome</keyword>
<dbReference type="EMBL" id="PIPL01000001">
    <property type="protein sequence ID" value="RUO25475.1"/>
    <property type="molecule type" value="Genomic_DNA"/>
</dbReference>
<evidence type="ECO:0000256" key="8">
    <source>
        <dbReference type="ARBA" id="ARBA00022842"/>
    </source>
</evidence>
<dbReference type="Pfam" id="PF19279">
    <property type="entry name" value="YegS_C"/>
    <property type="match status" value="1"/>
</dbReference>